<feature type="domain" description="Peptidase C51" evidence="2">
    <location>
        <begin position="127"/>
        <end position="210"/>
    </location>
</feature>
<dbReference type="Proteomes" id="UP000253529">
    <property type="component" value="Unassembled WGS sequence"/>
</dbReference>
<keyword evidence="1" id="KW-0732">Signal</keyword>
<gene>
    <name evidence="3" type="ORF">DFR50_11699</name>
</gene>
<evidence type="ECO:0000256" key="1">
    <source>
        <dbReference type="SAM" id="SignalP"/>
    </source>
</evidence>
<sequence>MISRRIINFSMLAAPFVLRSLVAHADETDPIVGQDTPFQQLAFPPIDSIDNEELFGYSPPTEAQRSKAAAIINATPKGPTAFDVAKSFITRFAKSDPDAISQWPAPQAWNPLVKEFFSATSLRVNNDMVDWCAAFVNWCIERNNKKGTNSAASQSFANSGILPRVDTPKQGDLVVFTCYDKQSGKSLGIGHVAFFEETTGANTIRVIGGNQSADGHSSIISERQFLTTPFDVHRHVGGEYVACIYKLNGYFSIV</sequence>
<dbReference type="RefSeq" id="WP_113890189.1">
    <property type="nucleotide sequence ID" value="NZ_QNRK01000016.1"/>
</dbReference>
<dbReference type="EMBL" id="QNRK01000016">
    <property type="protein sequence ID" value="RBP11404.1"/>
    <property type="molecule type" value="Genomic_DNA"/>
</dbReference>
<evidence type="ECO:0000313" key="4">
    <source>
        <dbReference type="Proteomes" id="UP000253529"/>
    </source>
</evidence>
<evidence type="ECO:0000313" key="3">
    <source>
        <dbReference type="EMBL" id="RBP11404.1"/>
    </source>
</evidence>
<evidence type="ECO:0000259" key="2">
    <source>
        <dbReference type="Pfam" id="PF05257"/>
    </source>
</evidence>
<organism evidence="3 4">
    <name type="scientific">Roseiarcus fermentans</name>
    <dbReference type="NCBI Taxonomy" id="1473586"/>
    <lineage>
        <taxon>Bacteria</taxon>
        <taxon>Pseudomonadati</taxon>
        <taxon>Pseudomonadota</taxon>
        <taxon>Alphaproteobacteria</taxon>
        <taxon>Hyphomicrobiales</taxon>
        <taxon>Roseiarcaceae</taxon>
        <taxon>Roseiarcus</taxon>
    </lineage>
</organism>
<comment type="caution">
    <text evidence="3">The sequence shown here is derived from an EMBL/GenBank/DDBJ whole genome shotgun (WGS) entry which is preliminary data.</text>
</comment>
<dbReference type="Pfam" id="PF05257">
    <property type="entry name" value="CHAP"/>
    <property type="match status" value="1"/>
</dbReference>
<keyword evidence="4" id="KW-1185">Reference proteome</keyword>
<dbReference type="InterPro" id="IPR007921">
    <property type="entry name" value="CHAP_dom"/>
</dbReference>
<accession>A0A366F9R6</accession>
<name>A0A366F9R6_9HYPH</name>
<proteinExistence type="predicted"/>
<reference evidence="3 4" key="1">
    <citation type="submission" date="2018-06" db="EMBL/GenBank/DDBJ databases">
        <title>Genomic Encyclopedia of Type Strains, Phase IV (KMG-IV): sequencing the most valuable type-strain genomes for metagenomic binning, comparative biology and taxonomic classification.</title>
        <authorList>
            <person name="Goeker M."/>
        </authorList>
    </citation>
    <scope>NUCLEOTIDE SEQUENCE [LARGE SCALE GENOMIC DNA]</scope>
    <source>
        <strain evidence="3 4">DSM 24875</strain>
    </source>
</reference>
<dbReference type="Gene3D" id="3.90.1720.10">
    <property type="entry name" value="endopeptidase domain like (from Nostoc punctiforme)"/>
    <property type="match status" value="1"/>
</dbReference>
<protein>
    <submittedName>
        <fullName evidence="3">Uncharacterized protein (TIGR02594 family)</fullName>
    </submittedName>
</protein>
<feature type="chain" id="PRO_5016627842" evidence="1">
    <location>
        <begin position="26"/>
        <end position="254"/>
    </location>
</feature>
<dbReference type="AlphaFoldDB" id="A0A366F9R6"/>
<feature type="signal peptide" evidence="1">
    <location>
        <begin position="1"/>
        <end position="25"/>
    </location>
</feature>
<dbReference type="OrthoDB" id="5395100at2"/>